<evidence type="ECO:0000256" key="1">
    <source>
        <dbReference type="ARBA" id="ARBA00010617"/>
    </source>
</evidence>
<feature type="signal peptide" evidence="3">
    <location>
        <begin position="1"/>
        <end position="21"/>
    </location>
</feature>
<dbReference type="EMBL" id="MU005642">
    <property type="protein sequence ID" value="KAF2676004.1"/>
    <property type="molecule type" value="Genomic_DNA"/>
</dbReference>
<organism evidence="4 5">
    <name type="scientific">Lentithecium fluviatile CBS 122367</name>
    <dbReference type="NCBI Taxonomy" id="1168545"/>
    <lineage>
        <taxon>Eukaryota</taxon>
        <taxon>Fungi</taxon>
        <taxon>Dikarya</taxon>
        <taxon>Ascomycota</taxon>
        <taxon>Pezizomycotina</taxon>
        <taxon>Dothideomycetes</taxon>
        <taxon>Pleosporomycetidae</taxon>
        <taxon>Pleosporales</taxon>
        <taxon>Massarineae</taxon>
        <taxon>Lentitheciaceae</taxon>
        <taxon>Lentithecium</taxon>
    </lineage>
</organism>
<accession>A0A6G1ICR3</accession>
<dbReference type="PANTHER" id="PTHR24305">
    <property type="entry name" value="CYTOCHROME P450"/>
    <property type="match status" value="1"/>
</dbReference>
<evidence type="ECO:0000313" key="5">
    <source>
        <dbReference type="Proteomes" id="UP000799291"/>
    </source>
</evidence>
<dbReference type="Pfam" id="PF00067">
    <property type="entry name" value="p450"/>
    <property type="match status" value="1"/>
</dbReference>
<feature type="chain" id="PRO_5026158076" evidence="3">
    <location>
        <begin position="22"/>
        <end position="479"/>
    </location>
</feature>
<keyword evidence="3" id="KW-0732">Signal</keyword>
<gene>
    <name evidence="4" type="ORF">K458DRAFT_425090</name>
</gene>
<keyword evidence="5" id="KW-1185">Reference proteome</keyword>
<dbReference type="OrthoDB" id="1470350at2759"/>
<dbReference type="InterPro" id="IPR002401">
    <property type="entry name" value="Cyt_P450_E_grp-I"/>
</dbReference>
<dbReference type="Proteomes" id="UP000799291">
    <property type="component" value="Unassembled WGS sequence"/>
</dbReference>
<proteinExistence type="inferred from homology"/>
<sequence length="479" mass="53207">MLLLLLLLSLPLICLLTTLHSLHTNHNLAASLHLPLIHLPIDGHNLLFQILGPLLFSIVDRLGLKPYLPHWTLYLRRGWNFPDKITTSQRLGKAWALVTPGGVYLQLADADAIADVVARRGDFPRPTKPYRILEVFGPCISTADGDNWARHRKVLAAPFNEHIMGYVWTEALAQGTSMAHSWNIKGVKSYAKDTRSLSLNVLAATGFGKPYAFRAASDEEPEMDDGELSYRDALRIILDNVIMLLVLRPRYLTSRFLPRSLQHIGRAAAAFKAYMVQMLHEETASSRRGESGSGSLMTSLVRAGDSYAQAQGGSGSKRRTTGLSVDEIFGNIFVINFAGHDTTANTLAFSMLLLAAYPEVQEWLAEEVMQVVDGRTVEEWEYRAVFPRLVRCRALMVSCLRHRKHSRITHAVRSAPLLPIHHGDPKRATSLLPNHPHPRSHNPGPARGRDKCACASRAFRLGILSRPICVPTLAMGSSY</sequence>
<dbReference type="InterPro" id="IPR050121">
    <property type="entry name" value="Cytochrome_P450_monoxygenase"/>
</dbReference>
<evidence type="ECO:0000313" key="4">
    <source>
        <dbReference type="EMBL" id="KAF2676004.1"/>
    </source>
</evidence>
<dbReference type="PANTHER" id="PTHR24305:SF166">
    <property type="entry name" value="CYTOCHROME P450 12A4, MITOCHONDRIAL-RELATED"/>
    <property type="match status" value="1"/>
</dbReference>
<dbReference type="GO" id="GO:0005506">
    <property type="term" value="F:iron ion binding"/>
    <property type="evidence" value="ECO:0007669"/>
    <property type="project" value="InterPro"/>
</dbReference>
<protein>
    <submittedName>
        <fullName evidence="4">Cytochrome P450</fullName>
    </submittedName>
</protein>
<dbReference type="GO" id="GO:0004497">
    <property type="term" value="F:monooxygenase activity"/>
    <property type="evidence" value="ECO:0007669"/>
    <property type="project" value="InterPro"/>
</dbReference>
<dbReference type="InterPro" id="IPR036396">
    <property type="entry name" value="Cyt_P450_sf"/>
</dbReference>
<dbReference type="GO" id="GO:0020037">
    <property type="term" value="F:heme binding"/>
    <property type="evidence" value="ECO:0007669"/>
    <property type="project" value="InterPro"/>
</dbReference>
<reference evidence="4" key="1">
    <citation type="journal article" date="2020" name="Stud. Mycol.">
        <title>101 Dothideomycetes genomes: a test case for predicting lifestyles and emergence of pathogens.</title>
        <authorList>
            <person name="Haridas S."/>
            <person name="Albert R."/>
            <person name="Binder M."/>
            <person name="Bloem J."/>
            <person name="Labutti K."/>
            <person name="Salamov A."/>
            <person name="Andreopoulos B."/>
            <person name="Baker S."/>
            <person name="Barry K."/>
            <person name="Bills G."/>
            <person name="Bluhm B."/>
            <person name="Cannon C."/>
            <person name="Castanera R."/>
            <person name="Culley D."/>
            <person name="Daum C."/>
            <person name="Ezra D."/>
            <person name="Gonzalez J."/>
            <person name="Henrissat B."/>
            <person name="Kuo A."/>
            <person name="Liang C."/>
            <person name="Lipzen A."/>
            <person name="Lutzoni F."/>
            <person name="Magnuson J."/>
            <person name="Mondo S."/>
            <person name="Nolan M."/>
            <person name="Ohm R."/>
            <person name="Pangilinan J."/>
            <person name="Park H.-J."/>
            <person name="Ramirez L."/>
            <person name="Alfaro M."/>
            <person name="Sun H."/>
            <person name="Tritt A."/>
            <person name="Yoshinaga Y."/>
            <person name="Zwiers L.-H."/>
            <person name="Turgeon B."/>
            <person name="Goodwin S."/>
            <person name="Spatafora J."/>
            <person name="Crous P."/>
            <person name="Grigoriev I."/>
        </authorList>
    </citation>
    <scope>NUCLEOTIDE SEQUENCE</scope>
    <source>
        <strain evidence="4">CBS 122367</strain>
    </source>
</reference>
<name>A0A6G1ICR3_9PLEO</name>
<feature type="region of interest" description="Disordered" evidence="2">
    <location>
        <begin position="426"/>
        <end position="449"/>
    </location>
</feature>
<comment type="similarity">
    <text evidence="1">Belongs to the cytochrome P450 family.</text>
</comment>
<dbReference type="SUPFAM" id="SSF48264">
    <property type="entry name" value="Cytochrome P450"/>
    <property type="match status" value="1"/>
</dbReference>
<evidence type="ECO:0000256" key="2">
    <source>
        <dbReference type="SAM" id="MobiDB-lite"/>
    </source>
</evidence>
<dbReference type="AlphaFoldDB" id="A0A6G1ICR3"/>
<evidence type="ECO:0000256" key="3">
    <source>
        <dbReference type="SAM" id="SignalP"/>
    </source>
</evidence>
<dbReference type="InterPro" id="IPR001128">
    <property type="entry name" value="Cyt_P450"/>
</dbReference>
<dbReference type="PRINTS" id="PR00463">
    <property type="entry name" value="EP450I"/>
</dbReference>
<dbReference type="GO" id="GO:0016705">
    <property type="term" value="F:oxidoreductase activity, acting on paired donors, with incorporation or reduction of molecular oxygen"/>
    <property type="evidence" value="ECO:0007669"/>
    <property type="project" value="InterPro"/>
</dbReference>
<dbReference type="Gene3D" id="1.10.630.10">
    <property type="entry name" value="Cytochrome P450"/>
    <property type="match status" value="1"/>
</dbReference>